<dbReference type="Gene3D" id="1.25.40.10">
    <property type="entry name" value="Tetratricopeptide repeat domain"/>
    <property type="match status" value="1"/>
</dbReference>
<dbReference type="Pfam" id="PF00254">
    <property type="entry name" value="FKBP_C"/>
    <property type="match status" value="1"/>
</dbReference>
<dbReference type="eggNOG" id="KOG0543">
    <property type="taxonomic scope" value="Eukaryota"/>
</dbReference>
<evidence type="ECO:0000259" key="7">
    <source>
        <dbReference type="PROSITE" id="PS50821"/>
    </source>
</evidence>
<dbReference type="PROSITE" id="PS50005">
    <property type="entry name" value="TPR"/>
    <property type="match status" value="2"/>
</dbReference>
<feature type="repeat" description="TPR" evidence="4">
    <location>
        <begin position="672"/>
        <end position="705"/>
    </location>
</feature>
<sequence>MATRGLRKLPGRVVRSLPKPVLTAFRLALCESKHRAPFLLFCIVMMLHQQGQEDDNLSILPTSTFMNQLSSENELVDQADQADLLEMVEKFDQWARINGHASHEEHSEKQENGNSKDEGSRIEETALDPNEFMQSGPLIPIICNLLRKLYPARAEPLSQRITSEDCKFLTQELRNFQVQASHSYRRRYRITELTSQTSNSIVLDVDGKAMTVREYFLERYGVTLEYPDFPCVAIKKPNGWSYLPCELCEIVEGQRISTKFWEIKEPTLTPASSETQENTKRKKQENNVQPQRKSTLFPSHPREHSLYRRTSTFGVAPSTWVTRMALSLCLRCGHPSHKLRQCALYPIIGEELSWKDVPDYVEMGVSIPTVKEKWGIEESEWFKRLEHGACAICEGKHRVRDCEVLRNVDGKVPASTSEDNAEIMEDTTKKNQGAAEESEQSVQTHLDESKATESGNTSVESPNSKETADSEQSVQTLLDERTEPTKIPVESTKNRETEDHAATDVPDQSLDTSLENTLPTEMPSTLANTDQPPNLTCQVDVEGYTNILPTGKLKKKILKPGSGPAVEPQSFVKVHYEGWVDGPGGMMFDSSWDRGSTFDFTVGEGDVIPGWDMAVQTMKMGEEAEFIVDSELAYGEKGYDSVIPPHAALRFTIRVMHVDPPQSTLPARISEAIALKNAGNVSFQSQDYPTAVKSYRSALQLLKHTWNAPPAQELELQFIRTALFSNLAAGLLHMGQHTDAIRVCREGLWSEPESVKLLISLARGLKSSGEFAEALQILEKAELFDPNNPYIASERIQIQVIQRRLAKQEKEMYTRMMSALSS</sequence>
<dbReference type="PANTHER" id="PTHR46512:SF1">
    <property type="entry name" value="PEPTIDYLPROLYL ISOMERASE"/>
    <property type="match status" value="1"/>
</dbReference>
<dbReference type="InterPro" id="IPR011990">
    <property type="entry name" value="TPR-like_helical_dom_sf"/>
</dbReference>
<organism evidence="8 9">
    <name type="scientific">Spizellomyces punctatus (strain DAOM BR117)</name>
    <dbReference type="NCBI Taxonomy" id="645134"/>
    <lineage>
        <taxon>Eukaryota</taxon>
        <taxon>Fungi</taxon>
        <taxon>Fungi incertae sedis</taxon>
        <taxon>Chytridiomycota</taxon>
        <taxon>Chytridiomycota incertae sedis</taxon>
        <taxon>Chytridiomycetes</taxon>
        <taxon>Spizellomycetales</taxon>
        <taxon>Spizellomycetaceae</taxon>
        <taxon>Spizellomyces</taxon>
    </lineage>
</organism>
<dbReference type="SMART" id="SM00949">
    <property type="entry name" value="PAZ"/>
    <property type="match status" value="1"/>
</dbReference>
<dbReference type="Pfam" id="PF02170">
    <property type="entry name" value="PAZ"/>
    <property type="match status" value="1"/>
</dbReference>
<dbReference type="GO" id="GO:0044183">
    <property type="term" value="F:protein folding chaperone"/>
    <property type="evidence" value="ECO:0007669"/>
    <property type="project" value="TreeGrafter"/>
</dbReference>
<feature type="compositionally biased region" description="Polar residues" evidence="5">
    <location>
        <begin position="452"/>
        <end position="476"/>
    </location>
</feature>
<dbReference type="GO" id="GO:0003755">
    <property type="term" value="F:peptidyl-prolyl cis-trans isomerase activity"/>
    <property type="evidence" value="ECO:0007669"/>
    <property type="project" value="UniProtKB-KW"/>
</dbReference>
<dbReference type="InterPro" id="IPR001179">
    <property type="entry name" value="PPIase_FKBP_dom"/>
</dbReference>
<dbReference type="InterPro" id="IPR050754">
    <property type="entry name" value="FKBP4/5/8-like"/>
</dbReference>
<feature type="compositionally biased region" description="Basic and acidic residues" evidence="5">
    <location>
        <begin position="101"/>
        <end position="120"/>
    </location>
</feature>
<dbReference type="EC" id="5.2.1.8" evidence="3"/>
<dbReference type="InterPro" id="IPR046357">
    <property type="entry name" value="PPIase_dom_sf"/>
</dbReference>
<feature type="domain" description="PAZ" evidence="7">
    <location>
        <begin position="144"/>
        <end position="252"/>
    </location>
</feature>
<dbReference type="EMBL" id="KQ257450">
    <property type="protein sequence ID" value="KND04608.1"/>
    <property type="molecule type" value="Genomic_DNA"/>
</dbReference>
<evidence type="ECO:0000256" key="2">
    <source>
        <dbReference type="ARBA" id="ARBA00022803"/>
    </source>
</evidence>
<dbReference type="CDD" id="cd02846">
    <property type="entry name" value="PAZ_argonaute_like"/>
    <property type="match status" value="1"/>
</dbReference>
<gene>
    <name evidence="8" type="ORF">SPPG_00326</name>
</gene>
<dbReference type="GO" id="GO:0005829">
    <property type="term" value="C:cytosol"/>
    <property type="evidence" value="ECO:0007669"/>
    <property type="project" value="TreeGrafter"/>
</dbReference>
<dbReference type="GO" id="GO:0012505">
    <property type="term" value="C:endomembrane system"/>
    <property type="evidence" value="ECO:0007669"/>
    <property type="project" value="TreeGrafter"/>
</dbReference>
<feature type="compositionally biased region" description="Basic and acidic residues" evidence="5">
    <location>
        <begin position="492"/>
        <end position="502"/>
    </location>
</feature>
<dbReference type="SUPFAM" id="SSF48452">
    <property type="entry name" value="TPR-like"/>
    <property type="match status" value="1"/>
</dbReference>
<evidence type="ECO:0000256" key="3">
    <source>
        <dbReference type="PROSITE-ProRule" id="PRU00277"/>
    </source>
</evidence>
<dbReference type="SUPFAM" id="SSF101690">
    <property type="entry name" value="PAZ domain"/>
    <property type="match status" value="1"/>
</dbReference>
<dbReference type="GO" id="GO:0043066">
    <property type="term" value="P:negative regulation of apoptotic process"/>
    <property type="evidence" value="ECO:0007669"/>
    <property type="project" value="TreeGrafter"/>
</dbReference>
<evidence type="ECO:0000256" key="1">
    <source>
        <dbReference type="ARBA" id="ARBA00022737"/>
    </source>
</evidence>
<name>A0A0L0HU37_SPIPD</name>
<dbReference type="PANTHER" id="PTHR46512">
    <property type="entry name" value="PEPTIDYLPROLYL ISOMERASE"/>
    <property type="match status" value="1"/>
</dbReference>
<dbReference type="GeneID" id="27684059"/>
<feature type="region of interest" description="Disordered" evidence="5">
    <location>
        <begin position="267"/>
        <end position="299"/>
    </location>
</feature>
<dbReference type="SMART" id="SM00028">
    <property type="entry name" value="TPR"/>
    <property type="match status" value="3"/>
</dbReference>
<dbReference type="RefSeq" id="XP_016612647.1">
    <property type="nucleotide sequence ID" value="XM_016748653.1"/>
</dbReference>
<proteinExistence type="predicted"/>
<dbReference type="PROSITE" id="PS50821">
    <property type="entry name" value="PAZ"/>
    <property type="match status" value="1"/>
</dbReference>
<keyword evidence="2 4" id="KW-0802">TPR repeat</keyword>
<feature type="region of interest" description="Disordered" evidence="5">
    <location>
        <begin position="100"/>
        <end position="120"/>
    </location>
</feature>
<feature type="repeat" description="TPR" evidence="4">
    <location>
        <begin position="755"/>
        <end position="788"/>
    </location>
</feature>
<dbReference type="SUPFAM" id="SSF54534">
    <property type="entry name" value="FKBP-like"/>
    <property type="match status" value="1"/>
</dbReference>
<dbReference type="Proteomes" id="UP000053201">
    <property type="component" value="Unassembled WGS sequence"/>
</dbReference>
<evidence type="ECO:0000256" key="4">
    <source>
        <dbReference type="PROSITE-ProRule" id="PRU00339"/>
    </source>
</evidence>
<comment type="catalytic activity">
    <reaction evidence="3">
        <text>[protein]-peptidylproline (omega=180) = [protein]-peptidylproline (omega=0)</text>
        <dbReference type="Rhea" id="RHEA:16237"/>
        <dbReference type="Rhea" id="RHEA-COMP:10747"/>
        <dbReference type="Rhea" id="RHEA-COMP:10748"/>
        <dbReference type="ChEBI" id="CHEBI:83833"/>
        <dbReference type="ChEBI" id="CHEBI:83834"/>
        <dbReference type="EC" id="5.2.1.8"/>
    </reaction>
</comment>
<dbReference type="OrthoDB" id="1902587at2759"/>
<dbReference type="Gene3D" id="2.170.260.10">
    <property type="entry name" value="paz domain"/>
    <property type="match status" value="1"/>
</dbReference>
<evidence type="ECO:0000259" key="6">
    <source>
        <dbReference type="PROSITE" id="PS50059"/>
    </source>
</evidence>
<feature type="compositionally biased region" description="Polar residues" evidence="5">
    <location>
        <begin position="509"/>
        <end position="534"/>
    </location>
</feature>
<protein>
    <recommendedName>
        <fullName evidence="3">peptidylprolyl isomerase</fullName>
        <ecNumber evidence="3">5.2.1.8</ecNumber>
    </recommendedName>
</protein>
<keyword evidence="3" id="KW-0697">Rotamase</keyword>
<dbReference type="GO" id="GO:0003723">
    <property type="term" value="F:RNA binding"/>
    <property type="evidence" value="ECO:0007669"/>
    <property type="project" value="InterPro"/>
</dbReference>
<evidence type="ECO:0000313" key="9">
    <source>
        <dbReference type="Proteomes" id="UP000053201"/>
    </source>
</evidence>
<dbReference type="eggNOG" id="KOG1041">
    <property type="taxonomic scope" value="Eukaryota"/>
</dbReference>
<dbReference type="STRING" id="645134.A0A0L0HU37"/>
<dbReference type="GO" id="GO:0016020">
    <property type="term" value="C:membrane"/>
    <property type="evidence" value="ECO:0007669"/>
    <property type="project" value="TreeGrafter"/>
</dbReference>
<dbReference type="VEuPathDB" id="FungiDB:SPPG_00326"/>
<feature type="compositionally biased region" description="Polar residues" evidence="5">
    <location>
        <begin position="286"/>
        <end position="297"/>
    </location>
</feature>
<reference evidence="8 9" key="1">
    <citation type="submission" date="2009-08" db="EMBL/GenBank/DDBJ databases">
        <title>The Genome Sequence of Spizellomyces punctatus strain DAOM BR117.</title>
        <authorList>
            <consortium name="The Broad Institute Genome Sequencing Platform"/>
            <person name="Russ C."/>
            <person name="Cuomo C."/>
            <person name="Shea T."/>
            <person name="Young S.K."/>
            <person name="Zeng Q."/>
            <person name="Koehrsen M."/>
            <person name="Haas B."/>
            <person name="Borodovsky M."/>
            <person name="Guigo R."/>
            <person name="Alvarado L."/>
            <person name="Berlin A."/>
            <person name="Bochicchio J."/>
            <person name="Borenstein D."/>
            <person name="Chapman S."/>
            <person name="Chen Z."/>
            <person name="Engels R."/>
            <person name="Freedman E."/>
            <person name="Gellesch M."/>
            <person name="Goldberg J."/>
            <person name="Griggs A."/>
            <person name="Gujja S."/>
            <person name="Heiman D."/>
            <person name="Hepburn T."/>
            <person name="Howarth C."/>
            <person name="Jen D."/>
            <person name="Larson L."/>
            <person name="Lewis B."/>
            <person name="Mehta T."/>
            <person name="Park D."/>
            <person name="Pearson M."/>
            <person name="Roberts A."/>
            <person name="Saif S."/>
            <person name="Shenoy N."/>
            <person name="Sisk P."/>
            <person name="Stolte C."/>
            <person name="Sykes S."/>
            <person name="Thomson T."/>
            <person name="Walk T."/>
            <person name="White J."/>
            <person name="Yandava C."/>
            <person name="Burger G."/>
            <person name="Gray M.W."/>
            <person name="Holland P.W.H."/>
            <person name="King N."/>
            <person name="Lang F.B.F."/>
            <person name="Roger A.J."/>
            <person name="Ruiz-Trillo I."/>
            <person name="Lander E."/>
            <person name="Nusbaum C."/>
        </authorList>
    </citation>
    <scope>NUCLEOTIDE SEQUENCE [LARGE SCALE GENOMIC DNA]</scope>
    <source>
        <strain evidence="8 9">DAOM BR117</strain>
    </source>
</reference>
<keyword evidence="9" id="KW-1185">Reference proteome</keyword>
<dbReference type="GO" id="GO:0005740">
    <property type="term" value="C:mitochondrial envelope"/>
    <property type="evidence" value="ECO:0007669"/>
    <property type="project" value="TreeGrafter"/>
</dbReference>
<dbReference type="InParanoid" id="A0A0L0HU37"/>
<dbReference type="InterPro" id="IPR003100">
    <property type="entry name" value="PAZ_dom"/>
</dbReference>
<evidence type="ECO:0000256" key="5">
    <source>
        <dbReference type="SAM" id="MobiDB-lite"/>
    </source>
</evidence>
<dbReference type="InterPro" id="IPR036085">
    <property type="entry name" value="PAZ_dom_sf"/>
</dbReference>
<dbReference type="AlphaFoldDB" id="A0A0L0HU37"/>
<keyword evidence="3" id="KW-0413">Isomerase</keyword>
<feature type="domain" description="PPIase FKBP-type" evidence="6">
    <location>
        <begin position="569"/>
        <end position="659"/>
    </location>
</feature>
<dbReference type="PROSITE" id="PS50059">
    <property type="entry name" value="FKBP_PPIASE"/>
    <property type="match status" value="1"/>
</dbReference>
<dbReference type="Pfam" id="PF14559">
    <property type="entry name" value="TPR_19"/>
    <property type="match status" value="1"/>
</dbReference>
<feature type="region of interest" description="Disordered" evidence="5">
    <location>
        <begin position="412"/>
        <end position="534"/>
    </location>
</feature>
<accession>A0A0L0HU37</accession>
<evidence type="ECO:0000313" key="8">
    <source>
        <dbReference type="EMBL" id="KND04608.1"/>
    </source>
</evidence>
<keyword evidence="1" id="KW-0677">Repeat</keyword>
<dbReference type="InterPro" id="IPR019734">
    <property type="entry name" value="TPR_rpt"/>
</dbReference>
<dbReference type="Gene3D" id="3.10.50.40">
    <property type="match status" value="1"/>
</dbReference>